<evidence type="ECO:0000313" key="2">
    <source>
        <dbReference type="Proteomes" id="UP001631969"/>
    </source>
</evidence>
<reference evidence="1" key="1">
    <citation type="submission" date="2024-12" db="EMBL/GenBank/DDBJ databases">
        <authorList>
            <person name="Wu N."/>
        </authorList>
    </citation>
    <scope>NUCLEOTIDE SEQUENCE</scope>
    <source>
        <strain evidence="1">P15</strain>
    </source>
</reference>
<proteinExistence type="predicted"/>
<gene>
    <name evidence="1" type="ORF">ACI1P1_24810</name>
</gene>
<dbReference type="Proteomes" id="UP001631969">
    <property type="component" value="Unassembled WGS sequence"/>
</dbReference>
<name>A0ACC7P3H6_9BACL</name>
<dbReference type="EMBL" id="JBJURJ010000019">
    <property type="protein sequence ID" value="MFM9331523.1"/>
    <property type="molecule type" value="Genomic_DNA"/>
</dbReference>
<sequence length="511" mass="57514">MQNPIILADYPDPDIIRVEDTYYMVSTTMHFMPGCVILRSYDLIHWETAAHVYRTLDDTPGQKLEEGRHIYGKGMWAASLRVHQGTFYVCFVANDTGKTYLYTAASVNGPWSKRTIAGFYHDCSLLFDDDGRTYLVSGNMEIRLTELAEDLSGPKPGGLNRVLVQDRKEEVYLGYEGAHLYKINGRYVLFLIHMPKAAGRRTQACYIADSLEGEFAGGDIFNDDMGFFNSGVAQGGIVDTPQGDWYAMLFQDYGALGRIPVLVPFRWEKGWPVFPQQAPLYIEVPDPRPGYVCQPLYGGDDFQYIADGEGRVHLKEYWEWNHNPADGLWSVTEQPGVYRIRTDRLSPNLVYAVNTLTQRTVGPQCEAEVTLDGSALKDGDFAGLCLLISSYGFIALTRQEGQLYLVMRARPTEDKSIFGNLVDNDPGVEYARVAVEGTPVRLKVRCNFVEKADTCEFYYMEGAAWHKLGVSHSMVFKMDMFVGARVGLFLFSTREAGGRADFSEFAYSLVE</sequence>
<protein>
    <submittedName>
        <fullName evidence="1">Glycoside hydrolase 43 family protein</fullName>
    </submittedName>
</protein>
<keyword evidence="1" id="KW-0378">Hydrolase</keyword>
<keyword evidence="2" id="KW-1185">Reference proteome</keyword>
<comment type="caution">
    <text evidence="1">The sequence shown here is derived from an EMBL/GenBank/DDBJ whole genome shotgun (WGS) entry which is preliminary data.</text>
</comment>
<organism evidence="1 2">
    <name type="scientific">Paenibacillus mesotrionivorans</name>
    <dbReference type="NCBI Taxonomy" id="3160968"/>
    <lineage>
        <taxon>Bacteria</taxon>
        <taxon>Bacillati</taxon>
        <taxon>Bacillota</taxon>
        <taxon>Bacilli</taxon>
        <taxon>Bacillales</taxon>
        <taxon>Paenibacillaceae</taxon>
        <taxon>Paenibacillus</taxon>
    </lineage>
</organism>
<evidence type="ECO:0000313" key="1">
    <source>
        <dbReference type="EMBL" id="MFM9331523.1"/>
    </source>
</evidence>
<accession>A0ACC7P3H6</accession>